<gene>
    <name evidence="1" type="ORF">DY000_02020821</name>
</gene>
<keyword evidence="2" id="KW-1185">Reference proteome</keyword>
<accession>A0ABQ7EL47</accession>
<sequence>MKKLISIKKMIKDVEEICFSLLWRWWSSGHRRRLPLLLSFFLLRWFVPSSSRSCQSPGSVPPLSDPSSICGKFGDLDITVADLMSRRRLGRGFLPGAGYVGGRRRLYLCCSSCCRSDGTKAVERCALGPALSLFSLQVDGASTTFSRI</sequence>
<organism evidence="1 2">
    <name type="scientific">Brassica cretica</name>
    <name type="common">Mustard</name>
    <dbReference type="NCBI Taxonomy" id="69181"/>
    <lineage>
        <taxon>Eukaryota</taxon>
        <taxon>Viridiplantae</taxon>
        <taxon>Streptophyta</taxon>
        <taxon>Embryophyta</taxon>
        <taxon>Tracheophyta</taxon>
        <taxon>Spermatophyta</taxon>
        <taxon>Magnoliopsida</taxon>
        <taxon>eudicotyledons</taxon>
        <taxon>Gunneridae</taxon>
        <taxon>Pentapetalae</taxon>
        <taxon>rosids</taxon>
        <taxon>malvids</taxon>
        <taxon>Brassicales</taxon>
        <taxon>Brassicaceae</taxon>
        <taxon>Brassiceae</taxon>
        <taxon>Brassica</taxon>
    </lineage>
</organism>
<evidence type="ECO:0000313" key="1">
    <source>
        <dbReference type="EMBL" id="KAF3597440.1"/>
    </source>
</evidence>
<proteinExistence type="predicted"/>
<dbReference type="EMBL" id="QGKV02000299">
    <property type="protein sequence ID" value="KAF3597440.1"/>
    <property type="molecule type" value="Genomic_DNA"/>
</dbReference>
<reference evidence="1 2" key="1">
    <citation type="journal article" date="2020" name="BMC Genomics">
        <title>Intraspecific diversification of the crop wild relative Brassica cretica Lam. using demographic model selection.</title>
        <authorList>
            <person name="Kioukis A."/>
            <person name="Michalopoulou V.A."/>
            <person name="Briers L."/>
            <person name="Pirintsos S."/>
            <person name="Studholme D.J."/>
            <person name="Pavlidis P."/>
            <person name="Sarris P.F."/>
        </authorList>
    </citation>
    <scope>NUCLEOTIDE SEQUENCE [LARGE SCALE GENOMIC DNA]</scope>
    <source>
        <strain evidence="2">cv. PFS-1207/04</strain>
    </source>
</reference>
<protein>
    <submittedName>
        <fullName evidence="1">Uncharacterized protein</fullName>
    </submittedName>
</protein>
<comment type="caution">
    <text evidence="1">The sequence shown here is derived from an EMBL/GenBank/DDBJ whole genome shotgun (WGS) entry which is preliminary data.</text>
</comment>
<dbReference type="Proteomes" id="UP000266723">
    <property type="component" value="Unassembled WGS sequence"/>
</dbReference>
<name>A0ABQ7EL47_BRACR</name>
<evidence type="ECO:0000313" key="2">
    <source>
        <dbReference type="Proteomes" id="UP000266723"/>
    </source>
</evidence>